<dbReference type="Pfam" id="PF00561">
    <property type="entry name" value="Abhydrolase_1"/>
    <property type="match status" value="1"/>
</dbReference>
<dbReference type="InterPro" id="IPR000639">
    <property type="entry name" value="Epox_hydrolase-like"/>
</dbReference>
<name>A0A918VLQ7_9GAMM</name>
<dbReference type="PANTHER" id="PTHR43798">
    <property type="entry name" value="MONOACYLGLYCEROL LIPASE"/>
    <property type="match status" value="1"/>
</dbReference>
<keyword evidence="2" id="KW-0378">Hydrolase</keyword>
<keyword evidence="3" id="KW-1185">Reference proteome</keyword>
<proteinExistence type="predicted"/>
<evidence type="ECO:0000259" key="1">
    <source>
        <dbReference type="Pfam" id="PF00561"/>
    </source>
</evidence>
<dbReference type="GO" id="GO:0047372">
    <property type="term" value="F:monoacylglycerol lipase activity"/>
    <property type="evidence" value="ECO:0007669"/>
    <property type="project" value="TreeGrafter"/>
</dbReference>
<dbReference type="SUPFAM" id="SSF53474">
    <property type="entry name" value="alpha/beta-Hydrolases"/>
    <property type="match status" value="1"/>
</dbReference>
<dbReference type="Gene3D" id="3.40.50.1820">
    <property type="entry name" value="alpha/beta hydrolase"/>
    <property type="match status" value="1"/>
</dbReference>
<dbReference type="GO" id="GO:0046464">
    <property type="term" value="P:acylglycerol catabolic process"/>
    <property type="evidence" value="ECO:0007669"/>
    <property type="project" value="TreeGrafter"/>
</dbReference>
<reference evidence="2" key="2">
    <citation type="submission" date="2020-09" db="EMBL/GenBank/DDBJ databases">
        <authorList>
            <person name="Sun Q."/>
            <person name="Kim S."/>
        </authorList>
    </citation>
    <scope>NUCLEOTIDE SEQUENCE</scope>
    <source>
        <strain evidence="2">KCTC 12711</strain>
    </source>
</reference>
<dbReference type="EMBL" id="BMXA01000002">
    <property type="protein sequence ID" value="GHA07553.1"/>
    <property type="molecule type" value="Genomic_DNA"/>
</dbReference>
<comment type="caution">
    <text evidence="2">The sequence shown here is derived from an EMBL/GenBank/DDBJ whole genome shotgun (WGS) entry which is preliminary data.</text>
</comment>
<feature type="domain" description="AB hydrolase-1" evidence="1">
    <location>
        <begin position="21"/>
        <end position="111"/>
    </location>
</feature>
<dbReference type="Proteomes" id="UP000614811">
    <property type="component" value="Unassembled WGS sequence"/>
</dbReference>
<reference evidence="2" key="1">
    <citation type="journal article" date="2014" name="Int. J. Syst. Evol. Microbiol.">
        <title>Complete genome sequence of Corynebacterium casei LMG S-19264T (=DSM 44701T), isolated from a smear-ripened cheese.</title>
        <authorList>
            <consortium name="US DOE Joint Genome Institute (JGI-PGF)"/>
            <person name="Walter F."/>
            <person name="Albersmeier A."/>
            <person name="Kalinowski J."/>
            <person name="Ruckert C."/>
        </authorList>
    </citation>
    <scope>NUCLEOTIDE SEQUENCE</scope>
    <source>
        <strain evidence="2">KCTC 12711</strain>
    </source>
</reference>
<organism evidence="2 3">
    <name type="scientific">Arenicella chitinivorans</name>
    <dbReference type="NCBI Taxonomy" id="1329800"/>
    <lineage>
        <taxon>Bacteria</taxon>
        <taxon>Pseudomonadati</taxon>
        <taxon>Pseudomonadota</taxon>
        <taxon>Gammaproteobacteria</taxon>
        <taxon>Arenicellales</taxon>
        <taxon>Arenicellaceae</taxon>
        <taxon>Arenicella</taxon>
    </lineage>
</organism>
<gene>
    <name evidence="2" type="ORF">GCM10008090_16730</name>
</gene>
<protein>
    <submittedName>
        <fullName evidence="2">Epoxide hydrolase</fullName>
    </submittedName>
</protein>
<evidence type="ECO:0000313" key="3">
    <source>
        <dbReference type="Proteomes" id="UP000614811"/>
    </source>
</evidence>
<accession>A0A918VLQ7</accession>
<dbReference type="AlphaFoldDB" id="A0A918VLQ7"/>
<sequence>MRDLHGKSIFTIDEGSEFDTAVVLIHGFPTSSMDWEPIWPALSRQFRTVTLDMWGFGFSDKPNTRCYSIHQQADLFEALISELGIHRYHVIAHDYGVSVAQELLARHTPSHTSQWLSLCLLNGGLFPEAHHPILIQKLMLSPLGKYINYLTGFKQFSKSFSSVFGAGSQPSEQELQEFWEAINFNEGRHVFHNLITYMNDRRTHRERWVSALQNAPVPIALINGSVDPVSGAHLVKRYKELDCRLDYLAELPTTGHYPQVEAPQTVLDAYQSFLSELGASKETITRPLA</sequence>
<dbReference type="PRINTS" id="PR00412">
    <property type="entry name" value="EPOXHYDRLASE"/>
</dbReference>
<dbReference type="InterPro" id="IPR029058">
    <property type="entry name" value="AB_hydrolase_fold"/>
</dbReference>
<dbReference type="PANTHER" id="PTHR43798:SF33">
    <property type="entry name" value="HYDROLASE, PUTATIVE (AFU_ORTHOLOGUE AFUA_2G14860)-RELATED"/>
    <property type="match status" value="1"/>
</dbReference>
<dbReference type="GO" id="GO:0016020">
    <property type="term" value="C:membrane"/>
    <property type="evidence" value="ECO:0007669"/>
    <property type="project" value="TreeGrafter"/>
</dbReference>
<dbReference type="InterPro" id="IPR050266">
    <property type="entry name" value="AB_hydrolase_sf"/>
</dbReference>
<evidence type="ECO:0000313" key="2">
    <source>
        <dbReference type="EMBL" id="GHA07553.1"/>
    </source>
</evidence>
<dbReference type="InterPro" id="IPR000073">
    <property type="entry name" value="AB_hydrolase_1"/>
</dbReference>